<reference evidence="1" key="1">
    <citation type="submission" date="2021-01" db="EMBL/GenBank/DDBJ databases">
        <title>Adiantum capillus-veneris genome.</title>
        <authorList>
            <person name="Fang Y."/>
            <person name="Liao Q."/>
        </authorList>
    </citation>
    <scope>NUCLEOTIDE SEQUENCE</scope>
    <source>
        <strain evidence="1">H3</strain>
        <tissue evidence="1">Leaf</tissue>
    </source>
</reference>
<dbReference type="PANTHER" id="PTHR47420">
    <property type="entry name" value="HISTONE-LYSINE N-METHYLTRANSFERASE ASHR2"/>
    <property type="match status" value="1"/>
</dbReference>
<accession>A0A9D4UBL4</accession>
<dbReference type="PANTHER" id="PTHR47420:SF3">
    <property type="entry name" value="HISTONE-LYSINE N-METHYLTRANSFERASE ASHR2"/>
    <property type="match status" value="1"/>
</dbReference>
<dbReference type="Gene3D" id="2.170.270.10">
    <property type="entry name" value="SET domain"/>
    <property type="match status" value="1"/>
</dbReference>
<sequence length="212" mass="23731">MPIPHRRTPFASTARGLTLTPTLTEMGLGPFALLARALSLLVLCTLDFDSQTQARYLIAAYNLAVVSPHCFEQLLSLEGEGSVNDKIHLVHTFLSEAIRSWQLECQELPSWSVEFVASLIAKDQRNGFGLSTFVPDTRLRKIRAYAIYAQASFFNHDCLPNACRFDYIDKPGVGNTDIIIRCLHDIAEDVIAAKLRKVGVMKKMEKKGMKFL</sequence>
<keyword evidence="2" id="KW-1185">Reference proteome</keyword>
<gene>
    <name evidence="1" type="ORF">GOP47_0019711</name>
</gene>
<dbReference type="AlphaFoldDB" id="A0A9D4UBL4"/>
<evidence type="ECO:0008006" key="3">
    <source>
        <dbReference type="Google" id="ProtNLM"/>
    </source>
</evidence>
<dbReference type="OrthoDB" id="265717at2759"/>
<organism evidence="1 2">
    <name type="scientific">Adiantum capillus-veneris</name>
    <name type="common">Maidenhair fern</name>
    <dbReference type="NCBI Taxonomy" id="13818"/>
    <lineage>
        <taxon>Eukaryota</taxon>
        <taxon>Viridiplantae</taxon>
        <taxon>Streptophyta</taxon>
        <taxon>Embryophyta</taxon>
        <taxon>Tracheophyta</taxon>
        <taxon>Polypodiopsida</taxon>
        <taxon>Polypodiidae</taxon>
        <taxon>Polypodiales</taxon>
        <taxon>Pteridineae</taxon>
        <taxon>Pteridaceae</taxon>
        <taxon>Vittarioideae</taxon>
        <taxon>Adiantum</taxon>
    </lineage>
</organism>
<evidence type="ECO:0000313" key="2">
    <source>
        <dbReference type="Proteomes" id="UP000886520"/>
    </source>
</evidence>
<name>A0A9D4UBL4_ADICA</name>
<dbReference type="Proteomes" id="UP000886520">
    <property type="component" value="Chromosome 19"/>
</dbReference>
<dbReference type="EMBL" id="JABFUD020000019">
    <property type="protein sequence ID" value="KAI5065016.1"/>
    <property type="molecule type" value="Genomic_DNA"/>
</dbReference>
<dbReference type="SUPFAM" id="SSF82199">
    <property type="entry name" value="SET domain"/>
    <property type="match status" value="1"/>
</dbReference>
<dbReference type="InterPro" id="IPR044238">
    <property type="entry name" value="ASHR2-like"/>
</dbReference>
<dbReference type="InterPro" id="IPR046341">
    <property type="entry name" value="SET_dom_sf"/>
</dbReference>
<evidence type="ECO:0000313" key="1">
    <source>
        <dbReference type="EMBL" id="KAI5065016.1"/>
    </source>
</evidence>
<comment type="caution">
    <text evidence="1">The sequence shown here is derived from an EMBL/GenBank/DDBJ whole genome shotgun (WGS) entry which is preliminary data.</text>
</comment>
<dbReference type="Gene3D" id="1.10.220.160">
    <property type="match status" value="1"/>
</dbReference>
<protein>
    <recommendedName>
        <fullName evidence="3">SET domain-containing protein</fullName>
    </recommendedName>
</protein>
<proteinExistence type="predicted"/>